<name>Q4CRC2_TRYCC</name>
<gene>
    <name evidence="1" type="ORF">Tc00.1047053430895.16</name>
</gene>
<dbReference type="GeneID" id="3534201"/>
<dbReference type="KEGG" id="tcr:430895.16"/>
<protein>
    <submittedName>
        <fullName evidence="1">Uncharacterized protein</fullName>
    </submittedName>
</protein>
<comment type="caution">
    <text evidence="1">The sequence shown here is derived from an EMBL/GenBank/DDBJ whole genome shotgun (WGS) entry which is preliminary data.</text>
</comment>
<accession>Q4CRC2</accession>
<dbReference type="PaxDb" id="353153-Q4CRC2"/>
<dbReference type="Proteomes" id="UP000002296">
    <property type="component" value="Unassembled WGS sequence"/>
</dbReference>
<sequence>MIPVSVKKLEESVHVKHRIRNAFSLWWLGMINNFHYTLVLAGSDGIAEGYGMKKYVALITFANVFLWDHIKFFSRLCDSAPVVQHSRDSGVSDDD</sequence>
<evidence type="ECO:0000313" key="2">
    <source>
        <dbReference type="Proteomes" id="UP000002296"/>
    </source>
</evidence>
<evidence type="ECO:0000313" key="1">
    <source>
        <dbReference type="EMBL" id="EAN82826.1"/>
    </source>
</evidence>
<keyword evidence="2" id="KW-1185">Reference proteome</keyword>
<dbReference type="RefSeq" id="XP_804677.1">
    <property type="nucleotide sequence ID" value="XM_799584.1"/>
</dbReference>
<dbReference type="AlphaFoldDB" id="Q4CRC2"/>
<dbReference type="EMBL" id="AAHK01002298">
    <property type="protein sequence ID" value="EAN82826.1"/>
    <property type="molecule type" value="Genomic_DNA"/>
</dbReference>
<feature type="non-terminal residue" evidence="1">
    <location>
        <position position="95"/>
    </location>
</feature>
<proteinExistence type="predicted"/>
<organism evidence="1 2">
    <name type="scientific">Trypanosoma cruzi (strain CL Brener)</name>
    <dbReference type="NCBI Taxonomy" id="353153"/>
    <lineage>
        <taxon>Eukaryota</taxon>
        <taxon>Discoba</taxon>
        <taxon>Euglenozoa</taxon>
        <taxon>Kinetoplastea</taxon>
        <taxon>Metakinetoplastina</taxon>
        <taxon>Trypanosomatida</taxon>
        <taxon>Trypanosomatidae</taxon>
        <taxon>Trypanosoma</taxon>
        <taxon>Schizotrypanum</taxon>
    </lineage>
</organism>
<reference evidence="1 2" key="1">
    <citation type="journal article" date="2005" name="Science">
        <title>The genome sequence of Trypanosoma cruzi, etiologic agent of Chagas disease.</title>
        <authorList>
            <person name="El-Sayed N.M."/>
            <person name="Myler P.J."/>
            <person name="Bartholomeu D.C."/>
            <person name="Nilsson D."/>
            <person name="Aggarwal G."/>
            <person name="Tran A.N."/>
            <person name="Ghedin E."/>
            <person name="Worthey E.A."/>
            <person name="Delcher A.L."/>
            <person name="Blandin G."/>
            <person name="Westenberger S.J."/>
            <person name="Caler E."/>
            <person name="Cerqueira G.C."/>
            <person name="Branche C."/>
            <person name="Haas B."/>
            <person name="Anupama A."/>
            <person name="Arner E."/>
            <person name="Aslund L."/>
            <person name="Attipoe P."/>
            <person name="Bontempi E."/>
            <person name="Bringaud F."/>
            <person name="Burton P."/>
            <person name="Cadag E."/>
            <person name="Campbell D.A."/>
            <person name="Carrington M."/>
            <person name="Crabtree J."/>
            <person name="Darban H."/>
            <person name="da Silveira J.F."/>
            <person name="de Jong P."/>
            <person name="Edwards K."/>
            <person name="Englund P.T."/>
            <person name="Fazelina G."/>
            <person name="Feldblyum T."/>
            <person name="Ferella M."/>
            <person name="Frasch A.C."/>
            <person name="Gull K."/>
            <person name="Horn D."/>
            <person name="Hou L."/>
            <person name="Huang Y."/>
            <person name="Kindlund E."/>
            <person name="Klingbeil M."/>
            <person name="Kluge S."/>
            <person name="Koo H."/>
            <person name="Lacerda D."/>
            <person name="Levin M.J."/>
            <person name="Lorenzi H."/>
            <person name="Louie T."/>
            <person name="Machado C.R."/>
            <person name="McCulloch R."/>
            <person name="McKenna A."/>
            <person name="Mizuno Y."/>
            <person name="Mottram J.C."/>
            <person name="Nelson S."/>
            <person name="Ochaya S."/>
            <person name="Osoegawa K."/>
            <person name="Pai G."/>
            <person name="Parsons M."/>
            <person name="Pentony M."/>
            <person name="Pettersson U."/>
            <person name="Pop M."/>
            <person name="Ramirez J.L."/>
            <person name="Rinta J."/>
            <person name="Robertson L."/>
            <person name="Salzberg S.L."/>
            <person name="Sanchez D.O."/>
            <person name="Seyler A."/>
            <person name="Sharma R."/>
            <person name="Shetty J."/>
            <person name="Simpson A.J."/>
            <person name="Sisk E."/>
            <person name="Tammi M.T."/>
            <person name="Tarleton R."/>
            <person name="Teixeira S."/>
            <person name="Van Aken S."/>
            <person name="Vogt C."/>
            <person name="Ward P.N."/>
            <person name="Wickstead B."/>
            <person name="Wortman J."/>
            <person name="White O."/>
            <person name="Fraser C.M."/>
            <person name="Stuart K.D."/>
            <person name="Andersson B."/>
        </authorList>
    </citation>
    <scope>NUCLEOTIDE SEQUENCE [LARGE SCALE GENOMIC DNA]</scope>
    <source>
        <strain evidence="1 2">CL Brener</strain>
    </source>
</reference>
<dbReference type="InParanoid" id="Q4CRC2"/>